<dbReference type="GO" id="GO:0051536">
    <property type="term" value="F:iron-sulfur cluster binding"/>
    <property type="evidence" value="ECO:0007669"/>
    <property type="project" value="UniProtKB-KW"/>
</dbReference>
<evidence type="ECO:0000313" key="5">
    <source>
        <dbReference type="EMBL" id="TBH81645.1"/>
    </source>
</evidence>
<dbReference type="Proteomes" id="UP000292919">
    <property type="component" value="Unassembled WGS sequence"/>
</dbReference>
<gene>
    <name evidence="5" type="ORF">EB812_02460</name>
</gene>
<evidence type="ECO:0000313" key="6">
    <source>
        <dbReference type="Proteomes" id="UP000292919"/>
    </source>
</evidence>
<organism evidence="5 6">
    <name type="scientific">Desulfovibrio legallii</name>
    <dbReference type="NCBI Taxonomy" id="571438"/>
    <lineage>
        <taxon>Bacteria</taxon>
        <taxon>Pseudomonadati</taxon>
        <taxon>Thermodesulfobacteriota</taxon>
        <taxon>Desulfovibrionia</taxon>
        <taxon>Desulfovibrionales</taxon>
        <taxon>Desulfovibrionaceae</taxon>
        <taxon>Desulfovibrio</taxon>
    </lineage>
</organism>
<keyword evidence="1" id="KW-0479">Metal-binding</keyword>
<keyword evidence="3" id="KW-0411">Iron-sulfur</keyword>
<feature type="domain" description="4Fe-4S ferredoxin-type" evidence="4">
    <location>
        <begin position="8"/>
        <end position="37"/>
    </location>
</feature>
<evidence type="ECO:0000256" key="2">
    <source>
        <dbReference type="ARBA" id="ARBA00023004"/>
    </source>
</evidence>
<dbReference type="InterPro" id="IPR017900">
    <property type="entry name" value="4Fe4S_Fe_S_CS"/>
</dbReference>
<dbReference type="RefSeq" id="WP_118230705.1">
    <property type="nucleotide sequence ID" value="NZ_JAQDZC010000010.1"/>
</dbReference>
<comment type="caution">
    <text evidence="5">The sequence shown here is derived from an EMBL/GenBank/DDBJ whole genome shotgun (WGS) entry which is preliminary data.</text>
</comment>
<protein>
    <submittedName>
        <fullName evidence="5">4Fe-4S dicluster domain-containing protein</fullName>
    </submittedName>
</protein>
<dbReference type="PANTHER" id="PTHR43122:SF1">
    <property type="entry name" value="IRON-SULFUR-BINDING PROTEIN"/>
    <property type="match status" value="1"/>
</dbReference>
<dbReference type="Gene3D" id="3.30.70.20">
    <property type="match status" value="1"/>
</dbReference>
<dbReference type="SUPFAM" id="SSF54862">
    <property type="entry name" value="4Fe-4S ferredoxins"/>
    <property type="match status" value="1"/>
</dbReference>
<feature type="domain" description="4Fe-4S ferredoxin-type" evidence="4">
    <location>
        <begin position="44"/>
        <end position="74"/>
    </location>
</feature>
<name>A0A6H3FEM1_9BACT</name>
<dbReference type="GO" id="GO:0046872">
    <property type="term" value="F:metal ion binding"/>
    <property type="evidence" value="ECO:0007669"/>
    <property type="project" value="UniProtKB-KW"/>
</dbReference>
<reference evidence="5 6" key="1">
    <citation type="submission" date="2018-12" db="EMBL/GenBank/DDBJ databases">
        <title>First genome draft of Desulfovibrio legallis sp. nov.</title>
        <authorList>
            <person name="Ben Dhia O."/>
            <person name="Najjari A."/>
            <person name="Ferjani R."/>
            <person name="Fhoula I."/>
            <person name="Fardeau M.-L."/>
            <person name="Boudabbous A."/>
            <person name="Ouzari H.I."/>
        </authorList>
    </citation>
    <scope>NUCLEOTIDE SEQUENCE [LARGE SCALE GENOMIC DNA]</scope>
    <source>
        <strain evidence="5 6">H1T</strain>
    </source>
</reference>
<dbReference type="PROSITE" id="PS00198">
    <property type="entry name" value="4FE4S_FER_1"/>
    <property type="match status" value="1"/>
</dbReference>
<evidence type="ECO:0000256" key="3">
    <source>
        <dbReference type="ARBA" id="ARBA00023014"/>
    </source>
</evidence>
<dbReference type="PANTHER" id="PTHR43122">
    <property type="entry name" value="FERREDOXIN SUBUNIT OF PYRUVATE:FLAVODOXIN OXIDOREDUCTASE-RELATED"/>
    <property type="match status" value="1"/>
</dbReference>
<accession>A0A6H3FEM1</accession>
<dbReference type="InterPro" id="IPR017896">
    <property type="entry name" value="4Fe4S_Fe-S-bd"/>
</dbReference>
<dbReference type="Pfam" id="PF12838">
    <property type="entry name" value="Fer4_7"/>
    <property type="match status" value="1"/>
</dbReference>
<dbReference type="EMBL" id="SIXC01000002">
    <property type="protein sequence ID" value="TBH81645.1"/>
    <property type="molecule type" value="Genomic_DNA"/>
</dbReference>
<dbReference type="AlphaFoldDB" id="A0A6H3FEM1"/>
<keyword evidence="6" id="KW-1185">Reference proteome</keyword>
<proteinExistence type="predicted"/>
<dbReference type="PROSITE" id="PS51379">
    <property type="entry name" value="4FE4S_FER_2"/>
    <property type="match status" value="2"/>
</dbReference>
<sequence>MSAEKKSFNVRVDDVLCKGCGYCRELCPKGVYALGQEYNAAGYTFMTVAAMDNCIGCRTCMMVCPDFAIEVSER</sequence>
<keyword evidence="2" id="KW-0408">Iron</keyword>
<evidence type="ECO:0000256" key="1">
    <source>
        <dbReference type="ARBA" id="ARBA00022723"/>
    </source>
</evidence>
<evidence type="ECO:0000259" key="4">
    <source>
        <dbReference type="PROSITE" id="PS51379"/>
    </source>
</evidence>